<feature type="compositionally biased region" description="Polar residues" evidence="1">
    <location>
        <begin position="63"/>
        <end position="72"/>
    </location>
</feature>
<dbReference type="InterPro" id="IPR012417">
    <property type="entry name" value="CaM-bd_dom_pln"/>
</dbReference>
<keyword evidence="4" id="KW-1185">Reference proteome</keyword>
<feature type="compositionally biased region" description="Basic and acidic residues" evidence="1">
    <location>
        <begin position="589"/>
        <end position="598"/>
    </location>
</feature>
<dbReference type="PANTHER" id="PTHR33923">
    <property type="entry name" value="CALMODULIN-BINDING PROTEIN-RELATED"/>
    <property type="match status" value="1"/>
</dbReference>
<dbReference type="EMBL" id="JARAOO010000012">
    <property type="protein sequence ID" value="KAJ7949294.1"/>
    <property type="molecule type" value="Genomic_DNA"/>
</dbReference>
<proteinExistence type="predicted"/>
<evidence type="ECO:0000313" key="3">
    <source>
        <dbReference type="EMBL" id="KAJ7949294.1"/>
    </source>
</evidence>
<accession>A0AAD7L0D9</accession>
<dbReference type="AlphaFoldDB" id="A0AAD7L0D9"/>
<feature type="compositionally biased region" description="Basic and acidic residues" evidence="1">
    <location>
        <begin position="613"/>
        <end position="627"/>
    </location>
</feature>
<feature type="region of interest" description="Disordered" evidence="1">
    <location>
        <begin position="1"/>
        <end position="155"/>
    </location>
</feature>
<feature type="compositionally biased region" description="Low complexity" evidence="1">
    <location>
        <begin position="80"/>
        <end position="93"/>
    </location>
</feature>
<dbReference type="GO" id="GO:0005516">
    <property type="term" value="F:calmodulin binding"/>
    <property type="evidence" value="ECO:0007669"/>
    <property type="project" value="InterPro"/>
</dbReference>
<gene>
    <name evidence="3" type="ORF">O6P43_029647</name>
</gene>
<dbReference type="InterPro" id="IPR044681">
    <property type="entry name" value="PICBP-like"/>
</dbReference>
<dbReference type="Pfam" id="PF07839">
    <property type="entry name" value="CaM_binding"/>
    <property type="match status" value="1"/>
</dbReference>
<feature type="region of interest" description="Disordered" evidence="1">
    <location>
        <begin position="799"/>
        <end position="832"/>
    </location>
</feature>
<evidence type="ECO:0000256" key="1">
    <source>
        <dbReference type="SAM" id="MobiDB-lite"/>
    </source>
</evidence>
<evidence type="ECO:0000313" key="4">
    <source>
        <dbReference type="Proteomes" id="UP001163823"/>
    </source>
</evidence>
<feature type="compositionally biased region" description="Basic and acidic residues" evidence="1">
    <location>
        <begin position="34"/>
        <end position="44"/>
    </location>
</feature>
<sequence length="995" mass="111666">MVQRKVANKLGIQADHVKSDKLLGNLKPSPSQHQDGKNRGTDMKKKMKKSRSIKLSDLEGLRSTPSKRNISQPGKPPTLQVPAPAATPQKQQPIIRTIDGSPNYMKPTTSSDARKELSLVSLRNTQTGSDCKRRKFSSTSKVSPASSKKPAKTLTRKSSLKLVRTLTKTPSFKLTRCYAKKSSRVALCADIKSQKATCSSTLKDSKFPAYLTLNSGGTESEGTSAMKVCPYTYCSLNGHHHIPLPPLKGFLSARRRLLRIQKNLKLEALSPRRVKPLSNIFKDSDIKQDVIDVKPAYVEADSNDSTMSLKEKGMDFFIEIYANKEDKAESTGAWPQGDDKQHNYSAGELEEQNSVKSTIGWDSMVAERQNDFNQGAASMSDGSPTSEIDLQEHFLQDHDYIATEAETKGSFLEEPTVEYPYDDYPPLWSHGEKPPVRFCHESSFEGVRYDITEMDDSEAIDMEWEEGQFSASDLYNKADSSISTEEELNLDVESLSEVINTDSHDEFDIWSDDIIGSCSNNILVDEVLHEAPAEDSACLEEQSEATDSDVEGINQSKDVHESGQVSYSFSYDQFFSSKDVFQELTTAEEDGKKDDTDMKSSVASSNPIVEQRASSEENREKNEKLGNDDTICTIEALDAALYSGQEQKYLEEDSTPTWPGDQISDTSQGYYEINRFERDEACSRSQELKNAEAYRDVVTDDPGLEQDVPNGNAGHKMEMESHTNANVLVDFNFSLSRDSFEAVNFDNRVSQKMGDPCHVDDTIEDSNEHQEANDETTSQVSDMHCESTSLRQDQAFWETDQGKAKQSQSSSCTDEEENRNLKTSSPAGQDTVEVGKVEVEDYPKSDEPETSLMLNNITDTKLESTFFPAIVNANQKEHDMCKFWKGAIRSKRLIEDDEELRKFNPREPNYLPLVPDPDGEKVDLRHQMIDERKNAEEWMVDYALQQTVTKLAPARKRKVALLVEAFEKVMPIPKYETQIRNTPALAHTRPMQACS</sequence>
<feature type="compositionally biased region" description="Polar residues" evidence="1">
    <location>
        <begin position="599"/>
        <end position="608"/>
    </location>
</feature>
<dbReference type="PANTHER" id="PTHR33923:SF2">
    <property type="entry name" value="CALMODULIN-BINDING PROTEIN-RELATED"/>
    <property type="match status" value="1"/>
</dbReference>
<dbReference type="KEGG" id="qsa:O6P43_029647"/>
<feature type="compositionally biased region" description="Low complexity" evidence="1">
    <location>
        <begin position="137"/>
        <end position="148"/>
    </location>
</feature>
<feature type="compositionally biased region" description="Polar residues" evidence="1">
    <location>
        <begin position="775"/>
        <end position="787"/>
    </location>
</feature>
<feature type="region of interest" description="Disordered" evidence="1">
    <location>
        <begin position="588"/>
        <end position="627"/>
    </location>
</feature>
<feature type="compositionally biased region" description="Basic and acidic residues" evidence="1">
    <location>
        <begin position="755"/>
        <end position="772"/>
    </location>
</feature>
<dbReference type="SMART" id="SM01054">
    <property type="entry name" value="CaM_binding"/>
    <property type="match status" value="1"/>
</dbReference>
<name>A0AAD7L0D9_QUISA</name>
<feature type="domain" description="Calmodulin-binding" evidence="2">
    <location>
        <begin position="858"/>
        <end position="971"/>
    </location>
</feature>
<comment type="caution">
    <text evidence="3">The sequence shown here is derived from an EMBL/GenBank/DDBJ whole genome shotgun (WGS) entry which is preliminary data.</text>
</comment>
<feature type="region of interest" description="Disordered" evidence="1">
    <location>
        <begin position="750"/>
        <end position="787"/>
    </location>
</feature>
<dbReference type="Proteomes" id="UP001163823">
    <property type="component" value="Chromosome 12"/>
</dbReference>
<organism evidence="3 4">
    <name type="scientific">Quillaja saponaria</name>
    <name type="common">Soap bark tree</name>
    <dbReference type="NCBI Taxonomy" id="32244"/>
    <lineage>
        <taxon>Eukaryota</taxon>
        <taxon>Viridiplantae</taxon>
        <taxon>Streptophyta</taxon>
        <taxon>Embryophyta</taxon>
        <taxon>Tracheophyta</taxon>
        <taxon>Spermatophyta</taxon>
        <taxon>Magnoliopsida</taxon>
        <taxon>eudicotyledons</taxon>
        <taxon>Gunneridae</taxon>
        <taxon>Pentapetalae</taxon>
        <taxon>rosids</taxon>
        <taxon>fabids</taxon>
        <taxon>Fabales</taxon>
        <taxon>Quillajaceae</taxon>
        <taxon>Quillaja</taxon>
    </lineage>
</organism>
<protein>
    <submittedName>
        <fullName evidence="3">Plant calmodulin-binding protein-related, putative isoform 1</fullName>
    </submittedName>
</protein>
<reference evidence="3" key="1">
    <citation type="journal article" date="2023" name="Science">
        <title>Elucidation of the pathway for biosynthesis of saponin adjuvants from the soapbark tree.</title>
        <authorList>
            <person name="Reed J."/>
            <person name="Orme A."/>
            <person name="El-Demerdash A."/>
            <person name="Owen C."/>
            <person name="Martin L.B.B."/>
            <person name="Misra R.C."/>
            <person name="Kikuchi S."/>
            <person name="Rejzek M."/>
            <person name="Martin A.C."/>
            <person name="Harkess A."/>
            <person name="Leebens-Mack J."/>
            <person name="Louveau T."/>
            <person name="Stephenson M.J."/>
            <person name="Osbourn A."/>
        </authorList>
    </citation>
    <scope>NUCLEOTIDE SEQUENCE</scope>
    <source>
        <strain evidence="3">S10</strain>
    </source>
</reference>
<evidence type="ECO:0000259" key="2">
    <source>
        <dbReference type="SMART" id="SM01054"/>
    </source>
</evidence>